<keyword evidence="2" id="KW-0132">Cell division</keyword>
<protein>
    <submittedName>
        <fullName evidence="6">SMC-Scp complex subunit ScpB</fullName>
    </submittedName>
</protein>
<sequence length="194" mass="21199">MKNEEYVPVIEAALFAAGFPVKFERLEEVLGLSHDDLLELLRSKAFEYKGRGIRLVMFSDSCQLCSNEEYEKQVKSILGMRSGGALSNSALEVLAIIAYNQPVTKAFIEQVRGVDSSYAVTTLGEKQLIEVTGRLDVPGKPNLYGTTDTFLRCFGLGSLDELPKSEVLDAVTSRAEETETEPESPDAPAMPEGG</sequence>
<dbReference type="SUPFAM" id="SSF46785">
    <property type="entry name" value="Winged helix' DNA-binding domain"/>
    <property type="match status" value="2"/>
</dbReference>
<evidence type="ECO:0000256" key="3">
    <source>
        <dbReference type="ARBA" id="ARBA00022829"/>
    </source>
</evidence>
<evidence type="ECO:0000313" key="6">
    <source>
        <dbReference type="EMBL" id="MCI5756296.1"/>
    </source>
</evidence>
<evidence type="ECO:0000256" key="2">
    <source>
        <dbReference type="ARBA" id="ARBA00022618"/>
    </source>
</evidence>
<evidence type="ECO:0000256" key="1">
    <source>
        <dbReference type="ARBA" id="ARBA00022490"/>
    </source>
</evidence>
<accession>A0AAE3FGY8</accession>
<dbReference type="InterPro" id="IPR036388">
    <property type="entry name" value="WH-like_DNA-bd_sf"/>
</dbReference>
<dbReference type="InterPro" id="IPR005234">
    <property type="entry name" value="ScpB_csome_segregation"/>
</dbReference>
<dbReference type="AlphaFoldDB" id="A0AAE3FGY8"/>
<keyword evidence="4" id="KW-0131">Cell cycle</keyword>
<dbReference type="EMBL" id="JALEMU010000133">
    <property type="protein sequence ID" value="MCI5756296.1"/>
    <property type="molecule type" value="Genomic_DNA"/>
</dbReference>
<dbReference type="GO" id="GO:0051301">
    <property type="term" value="P:cell division"/>
    <property type="evidence" value="ECO:0007669"/>
    <property type="project" value="UniProtKB-KW"/>
</dbReference>
<dbReference type="Proteomes" id="UP001139365">
    <property type="component" value="Unassembled WGS sequence"/>
</dbReference>
<dbReference type="PANTHER" id="PTHR34298:SF2">
    <property type="entry name" value="SEGREGATION AND CONDENSATION PROTEIN B"/>
    <property type="match status" value="1"/>
</dbReference>
<dbReference type="NCBIfam" id="TIGR00281">
    <property type="entry name" value="SMC-Scp complex subunit ScpB"/>
    <property type="match status" value="1"/>
</dbReference>
<dbReference type="PIRSF" id="PIRSF019345">
    <property type="entry name" value="ScpB"/>
    <property type="match status" value="1"/>
</dbReference>
<reference evidence="6 7" key="1">
    <citation type="submission" date="2022-03" db="EMBL/GenBank/DDBJ databases">
        <title>Metagenome-assembled genomes from swine fecal metagenomes.</title>
        <authorList>
            <person name="Holman D.B."/>
            <person name="Kommadath A."/>
        </authorList>
    </citation>
    <scope>NUCLEOTIDE SEQUENCE [LARGE SCALE GENOMIC DNA]</scope>
    <source>
        <strain evidence="6">SUG147</strain>
    </source>
</reference>
<dbReference type="GO" id="GO:0051304">
    <property type="term" value="P:chromosome separation"/>
    <property type="evidence" value="ECO:0007669"/>
    <property type="project" value="InterPro"/>
</dbReference>
<dbReference type="Gene3D" id="1.10.10.10">
    <property type="entry name" value="Winged helix-like DNA-binding domain superfamily/Winged helix DNA-binding domain"/>
    <property type="match status" value="2"/>
</dbReference>
<gene>
    <name evidence="6" type="primary">scpB</name>
    <name evidence="6" type="ORF">MR241_08410</name>
</gene>
<dbReference type="InterPro" id="IPR036390">
    <property type="entry name" value="WH_DNA-bd_sf"/>
</dbReference>
<dbReference type="Pfam" id="PF04079">
    <property type="entry name" value="SMC_ScpB"/>
    <property type="match status" value="1"/>
</dbReference>
<evidence type="ECO:0000256" key="4">
    <source>
        <dbReference type="ARBA" id="ARBA00023306"/>
    </source>
</evidence>
<name>A0AAE3FGY8_9BACT</name>
<keyword evidence="3" id="KW-0159">Chromosome partition</keyword>
<evidence type="ECO:0000256" key="5">
    <source>
        <dbReference type="SAM" id="MobiDB-lite"/>
    </source>
</evidence>
<dbReference type="PANTHER" id="PTHR34298">
    <property type="entry name" value="SEGREGATION AND CONDENSATION PROTEIN B"/>
    <property type="match status" value="1"/>
</dbReference>
<keyword evidence="1" id="KW-0963">Cytoplasm</keyword>
<feature type="region of interest" description="Disordered" evidence="5">
    <location>
        <begin position="170"/>
        <end position="194"/>
    </location>
</feature>
<evidence type="ECO:0000313" key="7">
    <source>
        <dbReference type="Proteomes" id="UP001139365"/>
    </source>
</evidence>
<proteinExistence type="predicted"/>
<comment type="caution">
    <text evidence="6">The sequence shown here is derived from an EMBL/GenBank/DDBJ whole genome shotgun (WGS) entry which is preliminary data.</text>
</comment>
<organism evidence="6 7">
    <name type="scientific">Candidatus Colimorpha enterica</name>
    <dbReference type="NCBI Taxonomy" id="3083063"/>
    <lineage>
        <taxon>Bacteria</taxon>
        <taxon>Pseudomonadati</taxon>
        <taxon>Bacteroidota</taxon>
        <taxon>Bacteroidia</taxon>
        <taxon>Bacteroidales</taxon>
        <taxon>Candidatus Colimorpha</taxon>
    </lineage>
</organism>